<evidence type="ECO:0000256" key="4">
    <source>
        <dbReference type="ARBA" id="ARBA00022679"/>
    </source>
</evidence>
<dbReference type="Pfam" id="PF07730">
    <property type="entry name" value="HisKA_3"/>
    <property type="match status" value="1"/>
</dbReference>
<evidence type="ECO:0000256" key="7">
    <source>
        <dbReference type="ARBA" id="ARBA00022840"/>
    </source>
</evidence>
<comment type="caution">
    <text evidence="11">The sequence shown here is derived from an EMBL/GenBank/DDBJ whole genome shotgun (WGS) entry which is preliminary data.</text>
</comment>
<dbReference type="InterPro" id="IPR011712">
    <property type="entry name" value="Sig_transdc_His_kin_sub3_dim/P"/>
</dbReference>
<keyword evidence="5" id="KW-0547">Nucleotide-binding</keyword>
<dbReference type="Gene3D" id="1.20.5.1930">
    <property type="match status" value="1"/>
</dbReference>
<evidence type="ECO:0000313" key="11">
    <source>
        <dbReference type="EMBL" id="GAA2724337.1"/>
    </source>
</evidence>
<dbReference type="CDD" id="cd16917">
    <property type="entry name" value="HATPase_UhpB-NarQ-NarX-like"/>
    <property type="match status" value="1"/>
</dbReference>
<organism evidence="11 12">
    <name type="scientific">Streptomyces luteosporeus</name>
    <dbReference type="NCBI Taxonomy" id="173856"/>
    <lineage>
        <taxon>Bacteria</taxon>
        <taxon>Bacillati</taxon>
        <taxon>Actinomycetota</taxon>
        <taxon>Actinomycetes</taxon>
        <taxon>Kitasatosporales</taxon>
        <taxon>Streptomycetaceae</taxon>
        <taxon>Streptomyces</taxon>
    </lineage>
</organism>
<evidence type="ECO:0000256" key="2">
    <source>
        <dbReference type="ARBA" id="ARBA00012438"/>
    </source>
</evidence>
<keyword evidence="9" id="KW-1133">Transmembrane helix</keyword>
<feature type="transmembrane region" description="Helical" evidence="9">
    <location>
        <begin position="135"/>
        <end position="154"/>
    </location>
</feature>
<dbReference type="Gene3D" id="3.30.565.10">
    <property type="entry name" value="Histidine kinase-like ATPase, C-terminal domain"/>
    <property type="match status" value="1"/>
</dbReference>
<sequence length="578" mass="61498">MDATSWARDLRRRLTDRREWSRRRVVGESLLAVVLALLTVWSELVEDHGWPRAVAATLGVVVLLLVRRALPATALIAAAVLAGLADSGAVLVLAVAGWSAGRRIAGVLRALLAFAASLVLFVGLAAWAGHQSSTFIVVLNTLFFLVLTVVPGLASRYWTQRRTLLQTLQQRNAQLLRERQMIAGQARMRERQRIAQDMHDSLGHQLALIAVQTGALEVDRTLTGQQREAVGVLRQASVAAMHELREVVGILRDGTPQDEHSGSRGVTGIPALVDAATAAGMRVSLESTGEERPLAPAADHAGYRVVQEGLTNAAKHAPGAPITVGLHYEPDSLLVEVANGTVPLGRRVAEAGRSHPEPVSGGQGLTGLRERARLIGGMVFTGPAEGGGFRLAAVIPYDSAEGREAGAAQRAALGEATIADATDDFRRQTGPWAPGEGGAVIDPLDPREEFKDIMGTKKSSGCAIGCAAGLLIMLGLGILALFGVVQLVDELDKGMIEPSVYESVRIGDSEQQVRQKLPSGRSIITSDVRGKIPAEPAGASCLVLLSTDTSRGLDTDTVYRFCFTDGKLSEKREFHVKS</sequence>
<comment type="catalytic activity">
    <reaction evidence="1">
        <text>ATP + protein L-histidine = ADP + protein N-phospho-L-histidine.</text>
        <dbReference type="EC" id="2.7.13.3"/>
    </reaction>
</comment>
<name>A0ABP6GML9_9ACTN</name>
<evidence type="ECO:0000259" key="10">
    <source>
        <dbReference type="Pfam" id="PF07730"/>
    </source>
</evidence>
<keyword evidence="6" id="KW-0418">Kinase</keyword>
<evidence type="ECO:0000313" key="12">
    <source>
        <dbReference type="Proteomes" id="UP001500886"/>
    </source>
</evidence>
<dbReference type="Proteomes" id="UP001500886">
    <property type="component" value="Unassembled WGS sequence"/>
</dbReference>
<keyword evidence="4" id="KW-0808">Transferase</keyword>
<dbReference type="EMBL" id="BAAASL010000025">
    <property type="protein sequence ID" value="GAA2724337.1"/>
    <property type="molecule type" value="Genomic_DNA"/>
</dbReference>
<dbReference type="InterPro" id="IPR050482">
    <property type="entry name" value="Sensor_HK_TwoCompSys"/>
</dbReference>
<evidence type="ECO:0000256" key="1">
    <source>
        <dbReference type="ARBA" id="ARBA00000085"/>
    </source>
</evidence>
<dbReference type="PANTHER" id="PTHR24421:SF10">
    <property type="entry name" value="NITRATE_NITRITE SENSOR PROTEIN NARQ"/>
    <property type="match status" value="1"/>
</dbReference>
<accession>A0ABP6GML9</accession>
<protein>
    <recommendedName>
        <fullName evidence="2">histidine kinase</fullName>
        <ecNumber evidence="2">2.7.13.3</ecNumber>
    </recommendedName>
</protein>
<keyword evidence="12" id="KW-1185">Reference proteome</keyword>
<dbReference type="InterPro" id="IPR036890">
    <property type="entry name" value="HATPase_C_sf"/>
</dbReference>
<dbReference type="SUPFAM" id="SSF55874">
    <property type="entry name" value="ATPase domain of HSP90 chaperone/DNA topoisomerase II/histidine kinase"/>
    <property type="match status" value="1"/>
</dbReference>
<reference evidence="12" key="1">
    <citation type="journal article" date="2019" name="Int. J. Syst. Evol. Microbiol.">
        <title>The Global Catalogue of Microorganisms (GCM) 10K type strain sequencing project: providing services to taxonomists for standard genome sequencing and annotation.</title>
        <authorList>
            <consortium name="The Broad Institute Genomics Platform"/>
            <consortium name="The Broad Institute Genome Sequencing Center for Infectious Disease"/>
            <person name="Wu L."/>
            <person name="Ma J."/>
        </authorList>
    </citation>
    <scope>NUCLEOTIDE SEQUENCE [LARGE SCALE GENOMIC DNA]</scope>
    <source>
        <strain evidence="12">JCM 4542</strain>
    </source>
</reference>
<evidence type="ECO:0000256" key="8">
    <source>
        <dbReference type="ARBA" id="ARBA00023012"/>
    </source>
</evidence>
<proteinExistence type="predicted"/>
<dbReference type="RefSeq" id="WP_344438863.1">
    <property type="nucleotide sequence ID" value="NZ_BAAASL010000025.1"/>
</dbReference>
<feature type="transmembrane region" description="Helical" evidence="9">
    <location>
        <begin position="110"/>
        <end position="129"/>
    </location>
</feature>
<evidence type="ECO:0000256" key="5">
    <source>
        <dbReference type="ARBA" id="ARBA00022741"/>
    </source>
</evidence>
<feature type="domain" description="Signal transduction histidine kinase subgroup 3 dimerisation and phosphoacceptor" evidence="10">
    <location>
        <begin position="190"/>
        <end position="254"/>
    </location>
</feature>
<keyword evidence="7" id="KW-0067">ATP-binding</keyword>
<keyword evidence="8" id="KW-0902">Two-component regulatory system</keyword>
<keyword evidence="9" id="KW-0812">Transmembrane</keyword>
<evidence type="ECO:0000256" key="6">
    <source>
        <dbReference type="ARBA" id="ARBA00022777"/>
    </source>
</evidence>
<dbReference type="EC" id="2.7.13.3" evidence="2"/>
<evidence type="ECO:0000256" key="9">
    <source>
        <dbReference type="SAM" id="Phobius"/>
    </source>
</evidence>
<gene>
    <name evidence="11" type="ORF">GCM10010315_53820</name>
</gene>
<feature type="transmembrane region" description="Helical" evidence="9">
    <location>
        <begin position="25"/>
        <end position="41"/>
    </location>
</feature>
<feature type="transmembrane region" description="Helical" evidence="9">
    <location>
        <begin position="76"/>
        <end position="98"/>
    </location>
</feature>
<keyword evidence="3" id="KW-0597">Phosphoprotein</keyword>
<feature type="transmembrane region" description="Helical" evidence="9">
    <location>
        <begin position="461"/>
        <end position="485"/>
    </location>
</feature>
<keyword evidence="9" id="KW-0472">Membrane</keyword>
<dbReference type="PANTHER" id="PTHR24421">
    <property type="entry name" value="NITRATE/NITRITE SENSOR PROTEIN NARX-RELATED"/>
    <property type="match status" value="1"/>
</dbReference>
<evidence type="ECO:0000256" key="3">
    <source>
        <dbReference type="ARBA" id="ARBA00022553"/>
    </source>
</evidence>